<dbReference type="EMBL" id="JAUEPH010000002">
    <property type="protein sequence ID" value="MDN3203587.1"/>
    <property type="molecule type" value="Genomic_DNA"/>
</dbReference>
<dbReference type="InterPro" id="IPR032459">
    <property type="entry name" value="Oxidoreduct_C"/>
</dbReference>
<dbReference type="PANTHER" id="PTHR43818">
    <property type="entry name" value="BCDNA.GH03377"/>
    <property type="match status" value="1"/>
</dbReference>
<sequence>MTLDPGHFHAALIHKDMYSNVDSTIEVFASPGPELDDYLARIDGYNSREENPTSWNIEWHESADPLSQMVSMSPGNVMVVAGKNDRKIDYILEAVKAGFHVYADKPLVLNPAGFEKLEEALRIADEKGLLLYDIMTERFEITSILQKELTKYPEIFGEQVAGSAEDPGISKESVHHFSKTVSGKPLVRPGWFFDSSVEGDGLVDVTTHLVDLIQWTLESESVINRTDIEMIDARLWPTVLSPDEFNQVTGLDTLKTNLAVDCNGEMLYTLGGVYAKVKVAWDFKAPQGGGDTHFSKIHGSKANLIIRQGTEENYVPQLYVELLEDQVDDLREVVENSLQTNFTGLSMIQMEGNTYQIKIPEIYRKGHEAHFAQVTEKFLEYFEAGDLPNWEKSFLDVKYFTTTEASRMARVK</sequence>
<keyword evidence="1" id="KW-0560">Oxidoreductase</keyword>
<dbReference type="Gene3D" id="3.30.360.10">
    <property type="entry name" value="Dihydrodipicolinate Reductase, domain 2"/>
    <property type="match status" value="1"/>
</dbReference>
<evidence type="ECO:0000313" key="4">
    <source>
        <dbReference type="Proteomes" id="UP001171916"/>
    </source>
</evidence>
<dbReference type="Proteomes" id="UP001171916">
    <property type="component" value="Unassembled WGS sequence"/>
</dbReference>
<feature type="domain" description="Putative oxidoreductase C-terminal" evidence="2">
    <location>
        <begin position="145"/>
        <end position="409"/>
    </location>
</feature>
<dbReference type="PANTHER" id="PTHR43818:SF11">
    <property type="entry name" value="BCDNA.GH03377"/>
    <property type="match status" value="1"/>
</dbReference>
<evidence type="ECO:0000313" key="3">
    <source>
        <dbReference type="EMBL" id="MDN3203587.1"/>
    </source>
</evidence>
<dbReference type="InterPro" id="IPR050463">
    <property type="entry name" value="Gfo/Idh/MocA_oxidrdct_glycsds"/>
</dbReference>
<organism evidence="3 4">
    <name type="scientific">Algoriphagus sediminis</name>
    <dbReference type="NCBI Taxonomy" id="3057113"/>
    <lineage>
        <taxon>Bacteria</taxon>
        <taxon>Pseudomonadati</taxon>
        <taxon>Bacteroidota</taxon>
        <taxon>Cytophagia</taxon>
        <taxon>Cytophagales</taxon>
        <taxon>Cyclobacteriaceae</taxon>
        <taxon>Algoriphagus</taxon>
    </lineage>
</organism>
<dbReference type="Gene3D" id="3.40.50.720">
    <property type="entry name" value="NAD(P)-binding Rossmann-like Domain"/>
    <property type="match status" value="1"/>
</dbReference>
<keyword evidence="4" id="KW-1185">Reference proteome</keyword>
<gene>
    <name evidence="3" type="ORF">QVH07_05485</name>
</gene>
<dbReference type="Pfam" id="PF16490">
    <property type="entry name" value="Oxidoreduct_C"/>
    <property type="match status" value="1"/>
</dbReference>
<name>A0ABT7YAP2_9BACT</name>
<accession>A0ABT7YAP2</accession>
<evidence type="ECO:0000259" key="2">
    <source>
        <dbReference type="Pfam" id="PF16490"/>
    </source>
</evidence>
<dbReference type="InterPro" id="IPR036291">
    <property type="entry name" value="NAD(P)-bd_dom_sf"/>
</dbReference>
<comment type="caution">
    <text evidence="3">The sequence shown here is derived from an EMBL/GenBank/DDBJ whole genome shotgun (WGS) entry which is preliminary data.</text>
</comment>
<protein>
    <submittedName>
        <fullName evidence="3">Oxidoreductase C-terminal domain-containing protein</fullName>
    </submittedName>
</protein>
<evidence type="ECO:0000256" key="1">
    <source>
        <dbReference type="ARBA" id="ARBA00023002"/>
    </source>
</evidence>
<proteinExistence type="predicted"/>
<reference evidence="3" key="1">
    <citation type="submission" date="2023-06" db="EMBL/GenBank/DDBJ databases">
        <title>Robiginitalea aurantiacus sp. nov. and Algoriphagus sediminis sp. nov., isolated from coastal sediment.</title>
        <authorList>
            <person name="Zhou Z.Y."/>
            <person name="An J."/>
            <person name="Jia Y.W."/>
            <person name="Du Z.J."/>
        </authorList>
    </citation>
    <scope>NUCLEOTIDE SEQUENCE</scope>
    <source>
        <strain evidence="3">C2-7</strain>
    </source>
</reference>
<dbReference type="SUPFAM" id="SSF51735">
    <property type="entry name" value="NAD(P)-binding Rossmann-fold domains"/>
    <property type="match status" value="1"/>
</dbReference>